<dbReference type="PIRSF" id="PIRSF002122">
    <property type="entry name" value="RPS7p_RPS7a_RPS5e_RPS7o"/>
    <property type="match status" value="1"/>
</dbReference>
<evidence type="ECO:0000256" key="2">
    <source>
        <dbReference type="ARBA" id="ARBA00022730"/>
    </source>
</evidence>
<keyword evidence="6" id="KW-0820">tRNA-binding</keyword>
<proteinExistence type="inferred from homology"/>
<accession>A0A5K7YGK3</accession>
<name>A0A5K7YGK3_9BACT</name>
<evidence type="ECO:0000256" key="3">
    <source>
        <dbReference type="ARBA" id="ARBA00022884"/>
    </source>
</evidence>
<dbReference type="PANTHER" id="PTHR11205">
    <property type="entry name" value="RIBOSOMAL PROTEIN S7"/>
    <property type="match status" value="1"/>
</dbReference>
<dbReference type="FunFam" id="1.10.455.10:FF:000001">
    <property type="entry name" value="30S ribosomal protein S7"/>
    <property type="match status" value="1"/>
</dbReference>
<keyword evidence="3 6" id="KW-0694">RNA-binding</keyword>
<reference evidence="9 10" key="1">
    <citation type="submission" date="2019-11" db="EMBL/GenBank/DDBJ databases">
        <title>Comparative genomics of hydrocarbon-degrading Desulfosarcina strains.</title>
        <authorList>
            <person name="Watanabe M."/>
            <person name="Kojima H."/>
            <person name="Fukui M."/>
        </authorList>
    </citation>
    <scope>NUCLEOTIDE SEQUENCE [LARGE SCALE GENOMIC DNA]</scope>
    <source>
        <strain evidence="9 10">PL12</strain>
    </source>
</reference>
<dbReference type="NCBIfam" id="TIGR01029">
    <property type="entry name" value="rpsG_bact"/>
    <property type="match status" value="1"/>
</dbReference>
<organism evidence="9 10">
    <name type="scientific">Desulfosarcina alkanivorans</name>
    <dbReference type="NCBI Taxonomy" id="571177"/>
    <lineage>
        <taxon>Bacteria</taxon>
        <taxon>Pseudomonadati</taxon>
        <taxon>Thermodesulfobacteriota</taxon>
        <taxon>Desulfobacteria</taxon>
        <taxon>Desulfobacterales</taxon>
        <taxon>Desulfosarcinaceae</taxon>
        <taxon>Desulfosarcina</taxon>
    </lineage>
</organism>
<keyword evidence="4 6" id="KW-0689">Ribosomal protein</keyword>
<evidence type="ECO:0000256" key="6">
    <source>
        <dbReference type="HAMAP-Rule" id="MF_00480"/>
    </source>
</evidence>
<evidence type="ECO:0000256" key="7">
    <source>
        <dbReference type="RuleBase" id="RU003619"/>
    </source>
</evidence>
<evidence type="ECO:0000256" key="5">
    <source>
        <dbReference type="ARBA" id="ARBA00023274"/>
    </source>
</evidence>
<dbReference type="EMBL" id="AP021874">
    <property type="protein sequence ID" value="BBO68216.1"/>
    <property type="molecule type" value="Genomic_DNA"/>
</dbReference>
<dbReference type="Proteomes" id="UP000427906">
    <property type="component" value="Chromosome"/>
</dbReference>
<dbReference type="Gene3D" id="1.10.455.10">
    <property type="entry name" value="Ribosomal protein S7 domain"/>
    <property type="match status" value="1"/>
</dbReference>
<sequence>MPRRREVPERLIIPDAKYKNKLVSKFIASIMRDGKKSTAEALLYGAFDIISEKTNEDPLKIFEKALDNVKPVIEVKSRRVGGSTYQVPTEVRPSRRTALGIRWVIGYARGRGEKGFGAKLAGELMDAANGRGASVKKREDTHKMADANKAFAHFRW</sequence>
<dbReference type="GO" id="GO:0000049">
    <property type="term" value="F:tRNA binding"/>
    <property type="evidence" value="ECO:0007669"/>
    <property type="project" value="UniProtKB-UniRule"/>
</dbReference>
<dbReference type="KEGG" id="dalk:DSCA_21460"/>
<comment type="subunit">
    <text evidence="6">Part of the 30S ribosomal subunit. Contacts proteins S9 and S11.</text>
</comment>
<keyword evidence="10" id="KW-1185">Reference proteome</keyword>
<dbReference type="GO" id="GO:0003735">
    <property type="term" value="F:structural constituent of ribosome"/>
    <property type="evidence" value="ECO:0007669"/>
    <property type="project" value="InterPro"/>
</dbReference>
<protein>
    <recommendedName>
        <fullName evidence="6">Small ribosomal subunit protein uS7</fullName>
    </recommendedName>
</protein>
<dbReference type="InterPro" id="IPR000235">
    <property type="entry name" value="Ribosomal_uS7"/>
</dbReference>
<evidence type="ECO:0000256" key="1">
    <source>
        <dbReference type="ARBA" id="ARBA00007151"/>
    </source>
</evidence>
<dbReference type="HAMAP" id="MF_00480_B">
    <property type="entry name" value="Ribosomal_uS7_B"/>
    <property type="match status" value="1"/>
</dbReference>
<evidence type="ECO:0000256" key="4">
    <source>
        <dbReference type="ARBA" id="ARBA00022980"/>
    </source>
</evidence>
<dbReference type="GO" id="GO:0006412">
    <property type="term" value="P:translation"/>
    <property type="evidence" value="ECO:0007669"/>
    <property type="project" value="UniProtKB-UniRule"/>
</dbReference>
<dbReference type="InterPro" id="IPR005717">
    <property type="entry name" value="Ribosomal_uS7_bac/org-type"/>
</dbReference>
<dbReference type="InterPro" id="IPR036823">
    <property type="entry name" value="Ribosomal_uS7_dom_sf"/>
</dbReference>
<dbReference type="GO" id="GO:0015935">
    <property type="term" value="C:small ribosomal subunit"/>
    <property type="evidence" value="ECO:0007669"/>
    <property type="project" value="InterPro"/>
</dbReference>
<comment type="function">
    <text evidence="6">One of the primary rRNA binding proteins, it binds directly to 16S rRNA where it nucleates assembly of the head domain of the 30S subunit. Is located at the subunit interface close to the decoding center, probably blocks exit of the E-site tRNA.</text>
</comment>
<dbReference type="RefSeq" id="WP_155316401.1">
    <property type="nucleotide sequence ID" value="NZ_AP021874.1"/>
</dbReference>
<dbReference type="AlphaFoldDB" id="A0A5K7YGK3"/>
<feature type="domain" description="Small ribosomal subunit protein uS7" evidence="8">
    <location>
        <begin position="2"/>
        <end position="149"/>
    </location>
</feature>
<dbReference type="OrthoDB" id="9807653at2"/>
<dbReference type="PROSITE" id="PS00052">
    <property type="entry name" value="RIBOSOMAL_S7"/>
    <property type="match status" value="1"/>
</dbReference>
<dbReference type="CDD" id="cd14869">
    <property type="entry name" value="uS7_Bacteria"/>
    <property type="match status" value="1"/>
</dbReference>
<keyword evidence="2 6" id="KW-0699">rRNA-binding</keyword>
<dbReference type="InterPro" id="IPR023798">
    <property type="entry name" value="Ribosomal_uS7_dom"/>
</dbReference>
<keyword evidence="5 6" id="KW-0687">Ribonucleoprotein</keyword>
<evidence type="ECO:0000259" key="8">
    <source>
        <dbReference type="Pfam" id="PF00177"/>
    </source>
</evidence>
<evidence type="ECO:0000313" key="9">
    <source>
        <dbReference type="EMBL" id="BBO68216.1"/>
    </source>
</evidence>
<evidence type="ECO:0000313" key="10">
    <source>
        <dbReference type="Proteomes" id="UP000427906"/>
    </source>
</evidence>
<dbReference type="SUPFAM" id="SSF47973">
    <property type="entry name" value="Ribosomal protein S7"/>
    <property type="match status" value="1"/>
</dbReference>
<dbReference type="Pfam" id="PF00177">
    <property type="entry name" value="Ribosomal_S7"/>
    <property type="match status" value="1"/>
</dbReference>
<comment type="similarity">
    <text evidence="1 6 7">Belongs to the universal ribosomal protein uS7 family.</text>
</comment>
<dbReference type="GO" id="GO:0019843">
    <property type="term" value="F:rRNA binding"/>
    <property type="evidence" value="ECO:0007669"/>
    <property type="project" value="UniProtKB-UniRule"/>
</dbReference>
<gene>
    <name evidence="6 9" type="primary">rpsG</name>
    <name evidence="9" type="ORF">DSCA_21460</name>
</gene>
<dbReference type="InterPro" id="IPR020606">
    <property type="entry name" value="Ribosomal_uS7_CS"/>
</dbReference>